<proteinExistence type="predicted"/>
<dbReference type="EMBL" id="JACGCM010000723">
    <property type="protein sequence ID" value="KAF6167595.1"/>
    <property type="molecule type" value="Genomic_DNA"/>
</dbReference>
<reference evidence="2 3" key="1">
    <citation type="journal article" date="2020" name="IScience">
        <title>Genome Sequencing of the Endangered Kingdonia uniflora (Circaeasteraceae, Ranunculales) Reveals Potential Mechanisms of Evolutionary Specialization.</title>
        <authorList>
            <person name="Sun Y."/>
            <person name="Deng T."/>
            <person name="Zhang A."/>
            <person name="Moore M.J."/>
            <person name="Landis J.B."/>
            <person name="Lin N."/>
            <person name="Zhang H."/>
            <person name="Zhang X."/>
            <person name="Huang J."/>
            <person name="Zhang X."/>
            <person name="Sun H."/>
            <person name="Wang H."/>
        </authorList>
    </citation>
    <scope>NUCLEOTIDE SEQUENCE [LARGE SCALE GENOMIC DNA]</scope>
    <source>
        <strain evidence="2">TB1705</strain>
        <tissue evidence="2">Leaf</tissue>
    </source>
</reference>
<evidence type="ECO:0000256" key="1">
    <source>
        <dbReference type="SAM" id="Phobius"/>
    </source>
</evidence>
<evidence type="ECO:0000313" key="3">
    <source>
        <dbReference type="Proteomes" id="UP000541444"/>
    </source>
</evidence>
<protein>
    <submittedName>
        <fullName evidence="2">Uncharacterized protein</fullName>
    </submittedName>
</protein>
<keyword evidence="1" id="KW-0812">Transmembrane</keyword>
<name>A0A7J7NK78_9MAGN</name>
<keyword evidence="1" id="KW-1133">Transmembrane helix</keyword>
<gene>
    <name evidence="2" type="ORF">GIB67_031178</name>
</gene>
<accession>A0A7J7NK78</accession>
<keyword evidence="1" id="KW-0472">Membrane</keyword>
<dbReference type="Proteomes" id="UP000541444">
    <property type="component" value="Unassembled WGS sequence"/>
</dbReference>
<dbReference type="AlphaFoldDB" id="A0A7J7NK78"/>
<keyword evidence="3" id="KW-1185">Reference proteome</keyword>
<comment type="caution">
    <text evidence="2">The sequence shown here is derived from an EMBL/GenBank/DDBJ whole genome shotgun (WGS) entry which is preliminary data.</text>
</comment>
<organism evidence="2 3">
    <name type="scientific">Kingdonia uniflora</name>
    <dbReference type="NCBI Taxonomy" id="39325"/>
    <lineage>
        <taxon>Eukaryota</taxon>
        <taxon>Viridiplantae</taxon>
        <taxon>Streptophyta</taxon>
        <taxon>Embryophyta</taxon>
        <taxon>Tracheophyta</taxon>
        <taxon>Spermatophyta</taxon>
        <taxon>Magnoliopsida</taxon>
        <taxon>Ranunculales</taxon>
        <taxon>Circaeasteraceae</taxon>
        <taxon>Kingdonia</taxon>
    </lineage>
</organism>
<sequence>KLRIFIKSSLFYYLSLSLSKVESGCPRRKKLHQALCYSFGIPPQSPDNLLTTPSSHSHQPNKISQKSNNTKSGIRIVFGVSDGKFTYDSNLFQSRRSLASPRSHTLNRILIWALDVKCSKGIHSYLYPMVFVMLYKVLHFFILIHVHGLRNRDTKLLDDFVF</sequence>
<evidence type="ECO:0000313" key="2">
    <source>
        <dbReference type="EMBL" id="KAF6167595.1"/>
    </source>
</evidence>
<feature type="non-terminal residue" evidence="2">
    <location>
        <position position="1"/>
    </location>
</feature>
<feature type="transmembrane region" description="Helical" evidence="1">
    <location>
        <begin position="125"/>
        <end position="146"/>
    </location>
</feature>